<reference evidence="4 5" key="1">
    <citation type="submission" date="2014-07" db="EMBL/GenBank/DDBJ databases">
        <authorList>
            <person name="McCorrison J."/>
            <person name="Sanka R."/>
            <person name="Torralba M."/>
            <person name="Gillis M."/>
            <person name="Haft D.H."/>
            <person name="Methe B."/>
            <person name="Sutton G."/>
            <person name="Nelson K.E."/>
        </authorList>
    </citation>
    <scope>NUCLEOTIDE SEQUENCE [LARGE SCALE GENOMIC DNA]</scope>
    <source>
        <strain evidence="4 5">DNF00040</strain>
    </source>
</reference>
<evidence type="ECO:0000256" key="1">
    <source>
        <dbReference type="ARBA" id="ARBA00006499"/>
    </source>
</evidence>
<dbReference type="SUPFAM" id="SSF53474">
    <property type="entry name" value="alpha/beta-Hydrolases"/>
    <property type="match status" value="1"/>
</dbReference>
<evidence type="ECO:0000259" key="3">
    <source>
        <dbReference type="Pfam" id="PF02230"/>
    </source>
</evidence>
<dbReference type="PANTHER" id="PTHR10655:SF17">
    <property type="entry name" value="LYSOPHOSPHOLIPASE-LIKE PROTEIN 1"/>
    <property type="match status" value="1"/>
</dbReference>
<keyword evidence="5" id="KW-1185">Reference proteome</keyword>
<dbReference type="InterPro" id="IPR029058">
    <property type="entry name" value="AB_hydrolase_fold"/>
</dbReference>
<dbReference type="EMBL" id="JRNI01000014">
    <property type="protein sequence ID" value="KGF31426.1"/>
    <property type="molecule type" value="Genomic_DNA"/>
</dbReference>
<dbReference type="AlphaFoldDB" id="A0A095ZAQ6"/>
<dbReference type="InterPro" id="IPR050565">
    <property type="entry name" value="LYPA1-2/EST-like"/>
</dbReference>
<evidence type="ECO:0000256" key="2">
    <source>
        <dbReference type="ARBA" id="ARBA00022801"/>
    </source>
</evidence>
<proteinExistence type="inferred from homology"/>
<accession>A0A095ZAQ6</accession>
<protein>
    <submittedName>
        <fullName evidence="4">Carboxylesterase</fullName>
    </submittedName>
</protein>
<name>A0A095ZAQ6_9BURK</name>
<evidence type="ECO:0000313" key="4">
    <source>
        <dbReference type="EMBL" id="KGF31426.1"/>
    </source>
</evidence>
<dbReference type="OrthoDB" id="9801763at2"/>
<dbReference type="eggNOG" id="COG0400">
    <property type="taxonomic scope" value="Bacteria"/>
</dbReference>
<evidence type="ECO:0000313" key="5">
    <source>
        <dbReference type="Proteomes" id="UP000029629"/>
    </source>
</evidence>
<comment type="similarity">
    <text evidence="1">Belongs to the AB hydrolase superfamily. AB hydrolase 2 family.</text>
</comment>
<sequence length="227" mass="25441">MSQELLNCIELIHPKKDAAPTHSVIWMHGLGANAHDFVPVPPYFRLPEALNIRFVFPNAPSIPVTINNGYVMPAWYDLLTMDIGGVREDETGIRKSIEDINALIEREIERGIPSENIFLAGFSQGCAMALATGLRYPKKLGGVIGLSGYLPLLEQTAEERHAANQNTPILMVHGSLDPVVQMARGEQSRDQLREWGYEVEWHDYPMQHEVCAEEIRDINDFLSAHAN</sequence>
<organism evidence="4 5">
    <name type="scientific">Oligella urethralis DNF00040</name>
    <dbReference type="NCBI Taxonomy" id="1401065"/>
    <lineage>
        <taxon>Bacteria</taxon>
        <taxon>Pseudomonadati</taxon>
        <taxon>Pseudomonadota</taxon>
        <taxon>Betaproteobacteria</taxon>
        <taxon>Burkholderiales</taxon>
        <taxon>Alcaligenaceae</taxon>
        <taxon>Oligella</taxon>
    </lineage>
</organism>
<dbReference type="Pfam" id="PF02230">
    <property type="entry name" value="Abhydrolase_2"/>
    <property type="match status" value="1"/>
</dbReference>
<comment type="caution">
    <text evidence="4">The sequence shown here is derived from an EMBL/GenBank/DDBJ whole genome shotgun (WGS) entry which is preliminary data.</text>
</comment>
<dbReference type="Proteomes" id="UP000029629">
    <property type="component" value="Unassembled WGS sequence"/>
</dbReference>
<dbReference type="Gene3D" id="3.40.50.1820">
    <property type="entry name" value="alpha/beta hydrolase"/>
    <property type="match status" value="1"/>
</dbReference>
<feature type="domain" description="Phospholipase/carboxylesterase/thioesterase" evidence="3">
    <location>
        <begin position="16"/>
        <end position="225"/>
    </location>
</feature>
<dbReference type="GO" id="GO:0016787">
    <property type="term" value="F:hydrolase activity"/>
    <property type="evidence" value="ECO:0007669"/>
    <property type="project" value="UniProtKB-KW"/>
</dbReference>
<dbReference type="InterPro" id="IPR003140">
    <property type="entry name" value="PLipase/COase/thioEstase"/>
</dbReference>
<dbReference type="RefSeq" id="WP_036558224.1">
    <property type="nucleotide sequence ID" value="NZ_JRNI01000014.1"/>
</dbReference>
<keyword evidence="2" id="KW-0378">Hydrolase</keyword>
<dbReference type="PANTHER" id="PTHR10655">
    <property type="entry name" value="LYSOPHOSPHOLIPASE-RELATED"/>
    <property type="match status" value="1"/>
</dbReference>
<gene>
    <name evidence="4" type="ORF">HMPREF2130_03730</name>
</gene>